<feature type="compositionally biased region" description="Basic and acidic residues" evidence="1">
    <location>
        <begin position="1"/>
        <end position="20"/>
    </location>
</feature>
<sequence length="76" mass="8638">MGADHIKERSTNEKTHDYVTRARPTPEGVGVDMSTCPPPEPVSTPEQPDDELAARRREALNRLARQQPAYRPRETR</sequence>
<dbReference type="Proteomes" id="UP000183585">
    <property type="component" value="Unassembled WGS sequence"/>
</dbReference>
<dbReference type="AlphaFoldDB" id="A0A1C5AZ03"/>
<reference evidence="3" key="1">
    <citation type="submission" date="2016-06" db="EMBL/GenBank/DDBJ databases">
        <authorList>
            <person name="Varghese N."/>
            <person name="Submissions Spin"/>
        </authorList>
    </citation>
    <scope>NUCLEOTIDE SEQUENCE [LARGE SCALE GENOMIC DNA]</scope>
    <source>
        <strain evidence="3">DSM 43168</strain>
    </source>
</reference>
<organism evidence="2 3">
    <name type="scientific">Micromonospora carbonacea</name>
    <dbReference type="NCBI Taxonomy" id="47853"/>
    <lineage>
        <taxon>Bacteria</taxon>
        <taxon>Bacillati</taxon>
        <taxon>Actinomycetota</taxon>
        <taxon>Actinomycetes</taxon>
        <taxon>Micromonosporales</taxon>
        <taxon>Micromonosporaceae</taxon>
        <taxon>Micromonospora</taxon>
    </lineage>
</organism>
<name>A0A1C5AZ03_9ACTN</name>
<feature type="region of interest" description="Disordered" evidence="1">
    <location>
        <begin position="1"/>
        <end position="51"/>
    </location>
</feature>
<protein>
    <submittedName>
        <fullName evidence="2">Uncharacterized protein</fullName>
    </submittedName>
</protein>
<gene>
    <name evidence="2" type="ORF">GA0070563_13122</name>
</gene>
<evidence type="ECO:0000313" key="3">
    <source>
        <dbReference type="Proteomes" id="UP000183585"/>
    </source>
</evidence>
<keyword evidence="3" id="KW-1185">Reference proteome</keyword>
<evidence type="ECO:0000313" key="2">
    <source>
        <dbReference type="EMBL" id="SCF50397.1"/>
    </source>
</evidence>
<dbReference type="EMBL" id="FMCT01000031">
    <property type="protein sequence ID" value="SCF50397.1"/>
    <property type="molecule type" value="Genomic_DNA"/>
</dbReference>
<proteinExistence type="predicted"/>
<accession>A0A1C5AZ03</accession>
<evidence type="ECO:0000256" key="1">
    <source>
        <dbReference type="SAM" id="MobiDB-lite"/>
    </source>
</evidence>